<dbReference type="Pfam" id="PF00589">
    <property type="entry name" value="Phage_integrase"/>
    <property type="match status" value="1"/>
</dbReference>
<reference evidence="7 8" key="1">
    <citation type="submission" date="2018-11" db="EMBL/GenBank/DDBJ databases">
        <title>Genomic profiling of Staphylococcus species from a Poultry farm system in KwaZulu-Natal, South Africa.</title>
        <authorList>
            <person name="Amoako D.G."/>
            <person name="Somboro A.M."/>
            <person name="Abia A.L.K."/>
            <person name="Bester L.A."/>
            <person name="Essack S.Y."/>
        </authorList>
    </citation>
    <scope>NUCLEOTIDE SEQUENCE [LARGE SCALE GENOMIC DNA]</scope>
    <source>
        <strain evidence="7 8">SA11</strain>
    </source>
</reference>
<dbReference type="PROSITE" id="PS51900">
    <property type="entry name" value="CB"/>
    <property type="match status" value="1"/>
</dbReference>
<dbReference type="CDD" id="cd01189">
    <property type="entry name" value="INT_ICEBs1_C_like"/>
    <property type="match status" value="1"/>
</dbReference>
<dbReference type="SUPFAM" id="SSF56349">
    <property type="entry name" value="DNA breaking-rejoining enzymes"/>
    <property type="match status" value="1"/>
</dbReference>
<dbReference type="PROSITE" id="PS51898">
    <property type="entry name" value="TYR_RECOMBINASE"/>
    <property type="match status" value="1"/>
</dbReference>
<feature type="domain" description="Core-binding (CB)" evidence="6">
    <location>
        <begin position="63"/>
        <end position="143"/>
    </location>
</feature>
<dbReference type="InterPro" id="IPR002104">
    <property type="entry name" value="Integrase_catalytic"/>
</dbReference>
<evidence type="ECO:0000259" key="6">
    <source>
        <dbReference type="PROSITE" id="PS51900"/>
    </source>
</evidence>
<dbReference type="PANTHER" id="PTHR30349:SF64">
    <property type="entry name" value="PROPHAGE INTEGRASE INTD-RELATED"/>
    <property type="match status" value="1"/>
</dbReference>
<dbReference type="GO" id="GO:0003677">
    <property type="term" value="F:DNA binding"/>
    <property type="evidence" value="ECO:0007669"/>
    <property type="project" value="UniProtKB-UniRule"/>
</dbReference>
<dbReference type="RefSeq" id="WP_130135632.1">
    <property type="nucleotide sequence ID" value="NZ_RQTE01000181.1"/>
</dbReference>
<accession>A0A4Q7CKV0</accession>
<evidence type="ECO:0000313" key="7">
    <source>
        <dbReference type="EMBL" id="RZI01225.1"/>
    </source>
</evidence>
<dbReference type="Pfam" id="PF14657">
    <property type="entry name" value="Arm-DNA-bind_4"/>
    <property type="match status" value="1"/>
</dbReference>
<comment type="similarity">
    <text evidence="1">Belongs to the 'phage' integrase family.</text>
</comment>
<dbReference type="AlphaFoldDB" id="A0A4Q7CKV0"/>
<keyword evidence="2 4" id="KW-0238">DNA-binding</keyword>
<evidence type="ECO:0000256" key="2">
    <source>
        <dbReference type="ARBA" id="ARBA00023125"/>
    </source>
</evidence>
<dbReference type="Gene3D" id="1.10.150.130">
    <property type="match status" value="1"/>
</dbReference>
<dbReference type="InterPro" id="IPR028259">
    <property type="entry name" value="AP2-like_int_N"/>
</dbReference>
<dbReference type="Gene3D" id="1.10.443.10">
    <property type="entry name" value="Intergrase catalytic core"/>
    <property type="match status" value="1"/>
</dbReference>
<evidence type="ECO:0000256" key="1">
    <source>
        <dbReference type="ARBA" id="ARBA00008857"/>
    </source>
</evidence>
<evidence type="ECO:0000256" key="3">
    <source>
        <dbReference type="ARBA" id="ARBA00023172"/>
    </source>
</evidence>
<dbReference type="InterPro" id="IPR013762">
    <property type="entry name" value="Integrase-like_cat_sf"/>
</dbReference>
<comment type="caution">
    <text evidence="7">The sequence shown here is derived from an EMBL/GenBank/DDBJ whole genome shotgun (WGS) entry which is preliminary data.</text>
</comment>
<dbReference type="InterPro" id="IPR044068">
    <property type="entry name" value="CB"/>
</dbReference>
<dbReference type="InterPro" id="IPR053876">
    <property type="entry name" value="Phage_int_M"/>
</dbReference>
<feature type="domain" description="Tyr recombinase" evidence="5">
    <location>
        <begin position="173"/>
        <end position="376"/>
    </location>
</feature>
<proteinExistence type="inferred from homology"/>
<dbReference type="EMBL" id="RQTE01000181">
    <property type="protein sequence ID" value="RZI01225.1"/>
    <property type="molecule type" value="Genomic_DNA"/>
</dbReference>
<protein>
    <submittedName>
        <fullName evidence="7">Site-specific integrase</fullName>
    </submittedName>
</protein>
<dbReference type="GO" id="GO:0006310">
    <property type="term" value="P:DNA recombination"/>
    <property type="evidence" value="ECO:0007669"/>
    <property type="project" value="UniProtKB-KW"/>
</dbReference>
<sequence>MASYDQLSNKTWRYRISTGKNPVTGKYEYISKTGFKRKSDARNEAEMIERQLRDGSYIAPSTMTFEAVAQEWIKHYALGVKVSSVRARERGLNVVVKLIGHRPVQAITRYEYQQVVNEISEKYSKNYVDSILTTCNLVFKYALHMNLIQQLPSEGISRKKKPKTVEEIENNDIFEKFLEKEELEQFLYTAKHNHKPQGSFELFSTMAYSGCRVGEMLALKWSDVDFEENTIRITKTYYNPNNNKRKYQILTPKTQSSIRTITIDPIIMEMLKYYKVNVQDKWKDELYKDNNFVFTDNNGYPLSFKRIALWIQAIMSQLDIKKNITSHSFRHTHCALLIEAGVHIKEIQERLGHADINTTMNIYAKITKSYKKDASTKFSNFMESTSNKLFE</sequence>
<dbReference type="Proteomes" id="UP000293854">
    <property type="component" value="Unassembled WGS sequence"/>
</dbReference>
<dbReference type="InterPro" id="IPR010998">
    <property type="entry name" value="Integrase_recombinase_N"/>
</dbReference>
<name>A0A4Q7CKV0_9STAP</name>
<dbReference type="InterPro" id="IPR050090">
    <property type="entry name" value="Tyrosine_recombinase_XerCD"/>
</dbReference>
<keyword evidence="3" id="KW-0233">DNA recombination</keyword>
<evidence type="ECO:0000313" key="8">
    <source>
        <dbReference type="Proteomes" id="UP000293854"/>
    </source>
</evidence>
<evidence type="ECO:0000256" key="4">
    <source>
        <dbReference type="PROSITE-ProRule" id="PRU01248"/>
    </source>
</evidence>
<evidence type="ECO:0000259" key="5">
    <source>
        <dbReference type="PROSITE" id="PS51898"/>
    </source>
</evidence>
<gene>
    <name evidence="7" type="ORF">EIG99_09380</name>
</gene>
<dbReference type="GO" id="GO:0015074">
    <property type="term" value="P:DNA integration"/>
    <property type="evidence" value="ECO:0007669"/>
    <property type="project" value="InterPro"/>
</dbReference>
<dbReference type="Pfam" id="PF22022">
    <property type="entry name" value="Phage_int_M"/>
    <property type="match status" value="1"/>
</dbReference>
<dbReference type="PANTHER" id="PTHR30349">
    <property type="entry name" value="PHAGE INTEGRASE-RELATED"/>
    <property type="match status" value="1"/>
</dbReference>
<organism evidence="7 8">
    <name type="scientific">Staphylococcus condimenti</name>
    <dbReference type="NCBI Taxonomy" id="70255"/>
    <lineage>
        <taxon>Bacteria</taxon>
        <taxon>Bacillati</taxon>
        <taxon>Bacillota</taxon>
        <taxon>Bacilli</taxon>
        <taxon>Bacillales</taxon>
        <taxon>Staphylococcaceae</taxon>
        <taxon>Staphylococcus</taxon>
    </lineage>
</organism>
<dbReference type="InterPro" id="IPR011010">
    <property type="entry name" value="DNA_brk_join_enz"/>
</dbReference>